<accession>A0AAV3YEC5</accession>
<comment type="caution">
    <text evidence="1">The sequence shown here is derived from an EMBL/GenBank/DDBJ whole genome shotgun (WGS) entry which is preliminary data.</text>
</comment>
<sequence length="178" mass="19465">MQVATPILNPLEANSPHCPRSWYYYGGFCVKSAFDGPENAVAFVCTAIGGIGVRGLCVIKADAALRDLDLDIPTPSPMVIRPGEAEAEYATRVEEEEGTCPLGWAHYQSICVYKLSGEENWTCRSRGATQLRGMCLKHADPREARETSRMNNTGGLTQIKRICCCSHPNARGNSYGCF</sequence>
<name>A0AAV3YEC5_9GAST</name>
<proteinExistence type="predicted"/>
<protein>
    <submittedName>
        <fullName evidence="1">Uncharacterized protein</fullName>
    </submittedName>
</protein>
<reference evidence="1 2" key="1">
    <citation type="journal article" date="2021" name="Elife">
        <title>Chloroplast acquisition without the gene transfer in kleptoplastic sea slugs, Plakobranchus ocellatus.</title>
        <authorList>
            <person name="Maeda T."/>
            <person name="Takahashi S."/>
            <person name="Yoshida T."/>
            <person name="Shimamura S."/>
            <person name="Takaki Y."/>
            <person name="Nagai Y."/>
            <person name="Toyoda A."/>
            <person name="Suzuki Y."/>
            <person name="Arimoto A."/>
            <person name="Ishii H."/>
            <person name="Satoh N."/>
            <person name="Nishiyama T."/>
            <person name="Hasebe M."/>
            <person name="Maruyama T."/>
            <person name="Minagawa J."/>
            <person name="Obokata J."/>
            <person name="Shigenobu S."/>
        </authorList>
    </citation>
    <scope>NUCLEOTIDE SEQUENCE [LARGE SCALE GENOMIC DNA]</scope>
</reference>
<keyword evidence="2" id="KW-1185">Reference proteome</keyword>
<dbReference type="EMBL" id="BLXT01000825">
    <property type="protein sequence ID" value="GFN80423.1"/>
    <property type="molecule type" value="Genomic_DNA"/>
</dbReference>
<organism evidence="1 2">
    <name type="scientific">Plakobranchus ocellatus</name>
    <dbReference type="NCBI Taxonomy" id="259542"/>
    <lineage>
        <taxon>Eukaryota</taxon>
        <taxon>Metazoa</taxon>
        <taxon>Spiralia</taxon>
        <taxon>Lophotrochozoa</taxon>
        <taxon>Mollusca</taxon>
        <taxon>Gastropoda</taxon>
        <taxon>Heterobranchia</taxon>
        <taxon>Euthyneura</taxon>
        <taxon>Panpulmonata</taxon>
        <taxon>Sacoglossa</taxon>
        <taxon>Placobranchoidea</taxon>
        <taxon>Plakobranchidae</taxon>
        <taxon>Plakobranchus</taxon>
    </lineage>
</organism>
<gene>
    <name evidence="1" type="ORF">PoB_000692900</name>
</gene>
<evidence type="ECO:0000313" key="1">
    <source>
        <dbReference type="EMBL" id="GFN80423.1"/>
    </source>
</evidence>
<dbReference type="Proteomes" id="UP000735302">
    <property type="component" value="Unassembled WGS sequence"/>
</dbReference>
<evidence type="ECO:0000313" key="2">
    <source>
        <dbReference type="Proteomes" id="UP000735302"/>
    </source>
</evidence>
<dbReference type="AlphaFoldDB" id="A0AAV3YEC5"/>